<dbReference type="RefSeq" id="WP_121193193.1">
    <property type="nucleotide sequence ID" value="NZ_RBWV01000011.1"/>
</dbReference>
<dbReference type="InterPro" id="IPR036837">
    <property type="entry name" value="Cation_efflux_CTD_sf"/>
</dbReference>
<comment type="subcellular location">
    <subcellularLocation>
        <location evidence="1">Membrane</location>
        <topology evidence="1">Multi-pass membrane protein</topology>
    </subcellularLocation>
</comment>
<dbReference type="SUPFAM" id="SSF161111">
    <property type="entry name" value="Cation efflux protein transmembrane domain-like"/>
    <property type="match status" value="1"/>
</dbReference>
<dbReference type="Proteomes" id="UP000281955">
    <property type="component" value="Unassembled WGS sequence"/>
</dbReference>
<keyword evidence="4 8" id="KW-0812">Transmembrane</keyword>
<dbReference type="PANTHER" id="PTHR11562">
    <property type="entry name" value="CATION EFFLUX PROTEIN/ ZINC TRANSPORTER"/>
    <property type="match status" value="1"/>
</dbReference>
<evidence type="ECO:0000259" key="9">
    <source>
        <dbReference type="Pfam" id="PF01545"/>
    </source>
</evidence>
<evidence type="ECO:0000256" key="5">
    <source>
        <dbReference type="ARBA" id="ARBA00022989"/>
    </source>
</evidence>
<evidence type="ECO:0000256" key="2">
    <source>
        <dbReference type="ARBA" id="ARBA00008873"/>
    </source>
</evidence>
<dbReference type="InterPro" id="IPR027470">
    <property type="entry name" value="Cation_efflux_CTD"/>
</dbReference>
<evidence type="ECO:0000313" key="12">
    <source>
        <dbReference type="Proteomes" id="UP000281955"/>
    </source>
</evidence>
<dbReference type="InterPro" id="IPR058533">
    <property type="entry name" value="Cation_efflux_TM"/>
</dbReference>
<feature type="domain" description="Cation efflux protein cytoplasmic" evidence="10">
    <location>
        <begin position="223"/>
        <end position="300"/>
    </location>
</feature>
<keyword evidence="6" id="KW-0406">Ion transport</keyword>
<dbReference type="Pfam" id="PF16916">
    <property type="entry name" value="ZT_dimer"/>
    <property type="match status" value="1"/>
</dbReference>
<dbReference type="Pfam" id="PF01545">
    <property type="entry name" value="Cation_efflux"/>
    <property type="match status" value="1"/>
</dbReference>
<keyword evidence="12" id="KW-1185">Reference proteome</keyword>
<evidence type="ECO:0000256" key="1">
    <source>
        <dbReference type="ARBA" id="ARBA00004141"/>
    </source>
</evidence>
<name>A0A420XQ77_9ACTN</name>
<dbReference type="InterPro" id="IPR027469">
    <property type="entry name" value="Cation_efflux_TMD_sf"/>
</dbReference>
<comment type="caution">
    <text evidence="11">The sequence shown here is derived from an EMBL/GenBank/DDBJ whole genome shotgun (WGS) entry which is preliminary data.</text>
</comment>
<evidence type="ECO:0000259" key="10">
    <source>
        <dbReference type="Pfam" id="PF16916"/>
    </source>
</evidence>
<keyword evidence="7 8" id="KW-0472">Membrane</keyword>
<keyword evidence="3" id="KW-0813">Transport</keyword>
<evidence type="ECO:0000256" key="7">
    <source>
        <dbReference type="ARBA" id="ARBA00023136"/>
    </source>
</evidence>
<dbReference type="GO" id="GO:0005886">
    <property type="term" value="C:plasma membrane"/>
    <property type="evidence" value="ECO:0007669"/>
    <property type="project" value="TreeGrafter"/>
</dbReference>
<keyword evidence="5 8" id="KW-1133">Transmembrane helix</keyword>
<sequence>MAAHGTAGHVHSHAPIGGTVTGAYRRRLALTLALSLTVLVVEAVGAWAAGSVALLADAGHMLSDSAGVGISLLATTYAQRPPSAARTFGWQRAEVLAALANGVLLAGVSAYVLVTGVRRLFDPGEVHAALMLSVAAVGLVANAVALSLLHEGAKESLNVRSARLEVFSDLLGSAGVVVAGIVLALTGWDRADAVAAIAVGAMVVPRAVALLHEAANVLLEATPRGVDLDEVRAHILEVPGVVDVHDLHAWTITSGMPVLSAHVVVPEDQVACGQGGVLDALGECLGGHFDVEHCTFQIEPAGHRSHEHSHHD</sequence>
<evidence type="ECO:0000256" key="8">
    <source>
        <dbReference type="SAM" id="Phobius"/>
    </source>
</evidence>
<dbReference type="InterPro" id="IPR002524">
    <property type="entry name" value="Cation_efflux"/>
</dbReference>
<dbReference type="OrthoDB" id="9809646at2"/>
<feature type="domain" description="Cation efflux protein transmembrane" evidence="9">
    <location>
        <begin position="30"/>
        <end position="219"/>
    </location>
</feature>
<dbReference type="InterPro" id="IPR050681">
    <property type="entry name" value="CDF/SLC30A"/>
</dbReference>
<evidence type="ECO:0000313" key="11">
    <source>
        <dbReference type="EMBL" id="RKS75420.1"/>
    </source>
</evidence>
<feature type="transmembrane region" description="Helical" evidence="8">
    <location>
        <begin position="95"/>
        <end position="114"/>
    </location>
</feature>
<dbReference type="AlphaFoldDB" id="A0A420XQ77"/>
<feature type="transmembrane region" description="Helical" evidence="8">
    <location>
        <begin position="170"/>
        <end position="188"/>
    </location>
</feature>
<proteinExistence type="inferred from homology"/>
<dbReference type="NCBIfam" id="TIGR01297">
    <property type="entry name" value="CDF"/>
    <property type="match status" value="1"/>
</dbReference>
<dbReference type="EMBL" id="RBWV01000011">
    <property type="protein sequence ID" value="RKS75420.1"/>
    <property type="molecule type" value="Genomic_DNA"/>
</dbReference>
<dbReference type="InParanoid" id="A0A420XQ77"/>
<dbReference type="PANTHER" id="PTHR11562:SF17">
    <property type="entry name" value="RE54080P-RELATED"/>
    <property type="match status" value="1"/>
</dbReference>
<organism evidence="11 12">
    <name type="scientific">Motilibacter peucedani</name>
    <dbReference type="NCBI Taxonomy" id="598650"/>
    <lineage>
        <taxon>Bacteria</taxon>
        <taxon>Bacillati</taxon>
        <taxon>Actinomycetota</taxon>
        <taxon>Actinomycetes</taxon>
        <taxon>Motilibacterales</taxon>
        <taxon>Motilibacteraceae</taxon>
        <taxon>Motilibacter</taxon>
    </lineage>
</organism>
<comment type="similarity">
    <text evidence="2">Belongs to the cation diffusion facilitator (CDF) transporter (TC 2.A.4) family. SLC30A subfamily.</text>
</comment>
<gene>
    <name evidence="11" type="ORF">CLV35_1886</name>
</gene>
<reference evidence="11 12" key="1">
    <citation type="submission" date="2018-10" db="EMBL/GenBank/DDBJ databases">
        <title>Genomic Encyclopedia of Archaeal and Bacterial Type Strains, Phase II (KMG-II): from individual species to whole genera.</title>
        <authorList>
            <person name="Goeker M."/>
        </authorList>
    </citation>
    <scope>NUCLEOTIDE SEQUENCE [LARGE SCALE GENOMIC DNA]</scope>
    <source>
        <strain evidence="11 12">RP-AC37</strain>
    </source>
</reference>
<protein>
    <submittedName>
        <fullName evidence="11">Cobalt-zinc-cadmium efflux system protein</fullName>
    </submittedName>
</protein>
<evidence type="ECO:0000256" key="4">
    <source>
        <dbReference type="ARBA" id="ARBA00022692"/>
    </source>
</evidence>
<accession>A0A420XQ77</accession>
<feature type="transmembrane region" description="Helical" evidence="8">
    <location>
        <begin position="28"/>
        <end position="48"/>
    </location>
</feature>
<dbReference type="Gene3D" id="1.20.1510.10">
    <property type="entry name" value="Cation efflux protein transmembrane domain"/>
    <property type="match status" value="1"/>
</dbReference>
<evidence type="ECO:0000256" key="6">
    <source>
        <dbReference type="ARBA" id="ARBA00023065"/>
    </source>
</evidence>
<dbReference type="GO" id="GO:0005385">
    <property type="term" value="F:zinc ion transmembrane transporter activity"/>
    <property type="evidence" value="ECO:0007669"/>
    <property type="project" value="TreeGrafter"/>
</dbReference>
<evidence type="ECO:0000256" key="3">
    <source>
        <dbReference type="ARBA" id="ARBA00022448"/>
    </source>
</evidence>
<feature type="transmembrane region" description="Helical" evidence="8">
    <location>
        <begin position="126"/>
        <end position="149"/>
    </location>
</feature>
<dbReference type="SUPFAM" id="SSF160240">
    <property type="entry name" value="Cation efflux protein cytoplasmic domain-like"/>
    <property type="match status" value="1"/>
</dbReference>